<keyword evidence="2" id="KW-1185">Reference proteome</keyword>
<organism evidence="1 2">
    <name type="scientific">Nocardioides bigeumensis</name>
    <dbReference type="NCBI Taxonomy" id="433657"/>
    <lineage>
        <taxon>Bacteria</taxon>
        <taxon>Bacillati</taxon>
        <taxon>Actinomycetota</taxon>
        <taxon>Actinomycetes</taxon>
        <taxon>Propionibacteriales</taxon>
        <taxon>Nocardioidaceae</taxon>
        <taxon>Nocardioides</taxon>
    </lineage>
</organism>
<gene>
    <name evidence="1" type="ORF">GCM10009843_11990</name>
</gene>
<comment type="caution">
    <text evidence="1">The sequence shown here is derived from an EMBL/GenBank/DDBJ whole genome shotgun (WGS) entry which is preliminary data.</text>
</comment>
<evidence type="ECO:0000313" key="2">
    <source>
        <dbReference type="Proteomes" id="UP001500575"/>
    </source>
</evidence>
<evidence type="ECO:0000313" key="1">
    <source>
        <dbReference type="EMBL" id="GAA2119355.1"/>
    </source>
</evidence>
<name>A0ABP5JKN6_9ACTN</name>
<proteinExistence type="predicted"/>
<dbReference type="EMBL" id="BAAAQQ010000003">
    <property type="protein sequence ID" value="GAA2119355.1"/>
    <property type="molecule type" value="Genomic_DNA"/>
</dbReference>
<accession>A0ABP5JKN6</accession>
<evidence type="ECO:0008006" key="3">
    <source>
        <dbReference type="Google" id="ProtNLM"/>
    </source>
</evidence>
<reference evidence="2" key="1">
    <citation type="journal article" date="2019" name="Int. J. Syst. Evol. Microbiol.">
        <title>The Global Catalogue of Microorganisms (GCM) 10K type strain sequencing project: providing services to taxonomists for standard genome sequencing and annotation.</title>
        <authorList>
            <consortium name="The Broad Institute Genomics Platform"/>
            <consortium name="The Broad Institute Genome Sequencing Center for Infectious Disease"/>
            <person name="Wu L."/>
            <person name="Ma J."/>
        </authorList>
    </citation>
    <scope>NUCLEOTIDE SEQUENCE [LARGE SCALE GENOMIC DNA]</scope>
    <source>
        <strain evidence="2">JCM 16021</strain>
    </source>
</reference>
<dbReference type="Proteomes" id="UP001500575">
    <property type="component" value="Unassembled WGS sequence"/>
</dbReference>
<sequence length="279" mass="30659">MDSTLLDQRLLYRVGVMIRPVELSAIKAGTIDLAFRRWDRPRVVVGTQMRTMVGLIEVTSVEQVDVADLTEHDALRAGYLTLASLLSALEQKADKPAYRVGLRYAGEDPRVALRSVVPDRDELATIQARLDRLDRAAKSGPWTRATLDLVDRHPEVRAPDLAKKVGRETAEFKTDVRKLKELGLTESLAIGYRLSPRGEAVVDAGLRRPRKRPPREAGTPIPHVGAPATRALRAAGLTTLEKLEQVTEAEVSALHGVGPFAIARLREALAERGSSFTPD</sequence>
<protein>
    <recommendedName>
        <fullName evidence="3">ASCH domain-containing protein</fullName>
    </recommendedName>
</protein>
<dbReference type="Gene3D" id="1.10.150.20">
    <property type="entry name" value="5' to 3' exonuclease, C-terminal subdomain"/>
    <property type="match status" value="1"/>
</dbReference>